<feature type="non-terminal residue" evidence="1">
    <location>
        <position position="61"/>
    </location>
</feature>
<sequence length="61" mass="6599">MDESDEQASDLFQWEELYQAVKMGTAGQGTDLDAAEKRLSRNCIKESHPAVGLHLCAGGCS</sequence>
<organism evidence="1">
    <name type="scientific">gut metagenome</name>
    <dbReference type="NCBI Taxonomy" id="749906"/>
    <lineage>
        <taxon>unclassified sequences</taxon>
        <taxon>metagenomes</taxon>
        <taxon>organismal metagenomes</taxon>
    </lineage>
</organism>
<protein>
    <submittedName>
        <fullName evidence="1">Uncharacterized protein</fullName>
    </submittedName>
</protein>
<gene>
    <name evidence="1" type="ORF">EVA_19632</name>
</gene>
<dbReference type="EMBL" id="AMCI01007653">
    <property type="protein sequence ID" value="EJW92265.1"/>
    <property type="molecule type" value="Genomic_DNA"/>
</dbReference>
<proteinExistence type="predicted"/>
<accession>J9BXH7</accession>
<reference evidence="1" key="1">
    <citation type="journal article" date="2012" name="PLoS ONE">
        <title>Gene sets for utilization of primary and secondary nutrition supplies in the distal gut of endangered iberian lynx.</title>
        <authorList>
            <person name="Alcaide M."/>
            <person name="Messina E."/>
            <person name="Richter M."/>
            <person name="Bargiela R."/>
            <person name="Peplies J."/>
            <person name="Huws S.A."/>
            <person name="Newbold C.J."/>
            <person name="Golyshin P.N."/>
            <person name="Simon M.A."/>
            <person name="Lopez G."/>
            <person name="Yakimov M.M."/>
            <person name="Ferrer M."/>
        </authorList>
    </citation>
    <scope>NUCLEOTIDE SEQUENCE</scope>
</reference>
<dbReference type="AlphaFoldDB" id="J9BXH7"/>
<evidence type="ECO:0000313" key="1">
    <source>
        <dbReference type="EMBL" id="EJW92265.1"/>
    </source>
</evidence>
<comment type="caution">
    <text evidence="1">The sequence shown here is derived from an EMBL/GenBank/DDBJ whole genome shotgun (WGS) entry which is preliminary data.</text>
</comment>
<name>J9BXH7_9ZZZZ</name>